<organism evidence="1 2">
    <name type="scientific">Letharia columbiana</name>
    <dbReference type="NCBI Taxonomy" id="112416"/>
    <lineage>
        <taxon>Eukaryota</taxon>
        <taxon>Fungi</taxon>
        <taxon>Dikarya</taxon>
        <taxon>Ascomycota</taxon>
        <taxon>Pezizomycotina</taxon>
        <taxon>Lecanoromycetes</taxon>
        <taxon>OSLEUM clade</taxon>
        <taxon>Lecanoromycetidae</taxon>
        <taxon>Lecanorales</taxon>
        <taxon>Lecanorineae</taxon>
        <taxon>Parmeliaceae</taxon>
        <taxon>Letharia</taxon>
    </lineage>
</organism>
<dbReference type="GeneID" id="59289235"/>
<evidence type="ECO:0000313" key="2">
    <source>
        <dbReference type="Proteomes" id="UP000578531"/>
    </source>
</evidence>
<proteinExistence type="predicted"/>
<evidence type="ECO:0000313" key="1">
    <source>
        <dbReference type="EMBL" id="KAF6234159.1"/>
    </source>
</evidence>
<name>A0A8H6FT12_9LECA</name>
<sequence>MSKDDRVISGEDNFMSLDLVTSSHKVQTWRLQVRAGILADFSIVGIKLVHVLRYGEFAKTSSPRSIPLSYYVVVSLFLHGPIRTLDVAVVMTSQRGVKPEADTQQSILDSRELLEDKALNDRLILQANGLPHN</sequence>
<dbReference type="EMBL" id="JACCJC010000032">
    <property type="protein sequence ID" value="KAF6234159.1"/>
    <property type="molecule type" value="Genomic_DNA"/>
</dbReference>
<protein>
    <submittedName>
        <fullName evidence="1">Uncharacterized protein</fullName>
    </submittedName>
</protein>
<accession>A0A8H6FT12</accession>
<dbReference type="RefSeq" id="XP_037163560.1">
    <property type="nucleotide sequence ID" value="XM_037309481.1"/>
</dbReference>
<dbReference type="Proteomes" id="UP000578531">
    <property type="component" value="Unassembled WGS sequence"/>
</dbReference>
<dbReference type="AlphaFoldDB" id="A0A8H6FT12"/>
<reference evidence="1 2" key="1">
    <citation type="journal article" date="2020" name="Genomics">
        <title>Complete, high-quality genomes from long-read metagenomic sequencing of two wolf lichen thalli reveals enigmatic genome architecture.</title>
        <authorList>
            <person name="McKenzie S.K."/>
            <person name="Walston R.F."/>
            <person name="Allen J.L."/>
        </authorList>
    </citation>
    <scope>NUCLEOTIDE SEQUENCE [LARGE SCALE GENOMIC DNA]</scope>
    <source>
        <strain evidence="1">WasteWater2</strain>
    </source>
</reference>
<gene>
    <name evidence="1" type="ORF">HO173_007579</name>
</gene>
<comment type="caution">
    <text evidence="1">The sequence shown here is derived from an EMBL/GenBank/DDBJ whole genome shotgun (WGS) entry which is preliminary data.</text>
</comment>
<keyword evidence="2" id="KW-1185">Reference proteome</keyword>